<name>A0A2W4RFV5_9GAMM</name>
<protein>
    <submittedName>
        <fullName evidence="1">Uncharacterized protein</fullName>
    </submittedName>
</protein>
<dbReference type="Proteomes" id="UP000249396">
    <property type="component" value="Unassembled WGS sequence"/>
</dbReference>
<comment type="caution">
    <text evidence="1">The sequence shown here is derived from an EMBL/GenBank/DDBJ whole genome shotgun (WGS) entry which is preliminary data.</text>
</comment>
<gene>
    <name evidence="1" type="ORF">DM484_07090</name>
</gene>
<reference evidence="1 2" key="1">
    <citation type="journal article" date="2018" name="Aquat. Microb. Ecol.">
        <title>Gammaproteobacterial methanotrophs dominate.</title>
        <authorList>
            <person name="Rissanen A.J."/>
            <person name="Saarenheimo J."/>
            <person name="Tiirola M."/>
            <person name="Peura S."/>
            <person name="Aalto S.L."/>
            <person name="Karvinen A."/>
            <person name="Nykanen H."/>
        </authorList>
    </citation>
    <scope>NUCLEOTIDE SEQUENCE [LARGE SCALE GENOMIC DNA]</scope>
    <source>
        <strain evidence="1">AMbin10</strain>
    </source>
</reference>
<accession>A0A2W4RFV5</accession>
<sequence length="67" mass="7553">MNTLRKKKRVSRKGAKTPRKALFFAPLRALLGISFPVNDGESVILTRNIPARTDLCIKRAATMELDR</sequence>
<evidence type="ECO:0000313" key="2">
    <source>
        <dbReference type="Proteomes" id="UP000249396"/>
    </source>
</evidence>
<organism evidence="1 2">
    <name type="scientific">Candidatus Methylumidiphilus alinenensis</name>
    <dbReference type="NCBI Taxonomy" id="2202197"/>
    <lineage>
        <taxon>Bacteria</taxon>
        <taxon>Pseudomonadati</taxon>
        <taxon>Pseudomonadota</taxon>
        <taxon>Gammaproteobacteria</taxon>
        <taxon>Methylococcales</taxon>
        <taxon>Candidatus Methylumidiphilus</taxon>
    </lineage>
</organism>
<dbReference type="EMBL" id="QJPH01000238">
    <property type="protein sequence ID" value="PZN82033.1"/>
    <property type="molecule type" value="Genomic_DNA"/>
</dbReference>
<evidence type="ECO:0000313" key="1">
    <source>
        <dbReference type="EMBL" id="PZN82033.1"/>
    </source>
</evidence>
<proteinExistence type="predicted"/>
<dbReference type="AlphaFoldDB" id="A0A2W4RFV5"/>